<dbReference type="InterPro" id="IPR052178">
    <property type="entry name" value="Sec_Metab_Biosynth_SDR"/>
</dbReference>
<evidence type="ECO:0000256" key="2">
    <source>
        <dbReference type="ARBA" id="ARBA00022857"/>
    </source>
</evidence>
<dbReference type="GO" id="GO:0016491">
    <property type="term" value="F:oxidoreductase activity"/>
    <property type="evidence" value="ECO:0007669"/>
    <property type="project" value="UniProtKB-KW"/>
</dbReference>
<comment type="caution">
    <text evidence="4">The sequence shown here is derived from an EMBL/GenBank/DDBJ whole genome shotgun (WGS) entry which is preliminary data.</text>
</comment>
<organism evidence="4 5">
    <name type="scientific">Rhizoclosmatium globosum</name>
    <dbReference type="NCBI Taxonomy" id="329046"/>
    <lineage>
        <taxon>Eukaryota</taxon>
        <taxon>Fungi</taxon>
        <taxon>Fungi incertae sedis</taxon>
        <taxon>Chytridiomycota</taxon>
        <taxon>Chytridiomycota incertae sedis</taxon>
        <taxon>Chytridiomycetes</taxon>
        <taxon>Chytridiales</taxon>
        <taxon>Chytriomycetaceae</taxon>
        <taxon>Rhizoclosmatium</taxon>
    </lineage>
</organism>
<accession>A0A1Y2D3F4</accession>
<protein>
    <submittedName>
        <fullName evidence="4">NAD(P)-binding protein</fullName>
    </submittedName>
</protein>
<keyword evidence="5" id="KW-1185">Reference proteome</keyword>
<dbReference type="OrthoDB" id="294295at2759"/>
<dbReference type="SUPFAM" id="SSF51735">
    <property type="entry name" value="NAD(P)-binding Rossmann-fold domains"/>
    <property type="match status" value="1"/>
</dbReference>
<dbReference type="PROSITE" id="PS00061">
    <property type="entry name" value="ADH_SHORT"/>
    <property type="match status" value="1"/>
</dbReference>
<evidence type="ECO:0000256" key="1">
    <source>
        <dbReference type="ARBA" id="ARBA00006484"/>
    </source>
</evidence>
<dbReference type="Pfam" id="PF13561">
    <property type="entry name" value="adh_short_C2"/>
    <property type="match status" value="1"/>
</dbReference>
<comment type="similarity">
    <text evidence="1">Belongs to the short-chain dehydrogenases/reductases (SDR) family.</text>
</comment>
<keyword evidence="3" id="KW-0560">Oxidoreductase</keyword>
<dbReference type="InterPro" id="IPR002347">
    <property type="entry name" value="SDR_fam"/>
</dbReference>
<evidence type="ECO:0000313" key="5">
    <source>
        <dbReference type="Proteomes" id="UP000193642"/>
    </source>
</evidence>
<dbReference type="PRINTS" id="PR00080">
    <property type="entry name" value="SDRFAMILY"/>
</dbReference>
<dbReference type="AlphaFoldDB" id="A0A1Y2D3F4"/>
<gene>
    <name evidence="4" type="ORF">BCR33DRAFT_752529</name>
</gene>
<dbReference type="Proteomes" id="UP000193642">
    <property type="component" value="Unassembled WGS sequence"/>
</dbReference>
<name>A0A1Y2D3F4_9FUNG</name>
<dbReference type="EMBL" id="MCGO01000001">
    <property type="protein sequence ID" value="ORY53829.1"/>
    <property type="molecule type" value="Genomic_DNA"/>
</dbReference>
<proteinExistence type="inferred from homology"/>
<reference evidence="4 5" key="1">
    <citation type="submission" date="2016-07" db="EMBL/GenBank/DDBJ databases">
        <title>Pervasive Adenine N6-methylation of Active Genes in Fungi.</title>
        <authorList>
            <consortium name="DOE Joint Genome Institute"/>
            <person name="Mondo S.J."/>
            <person name="Dannebaum R.O."/>
            <person name="Kuo R.C."/>
            <person name="Labutti K."/>
            <person name="Haridas S."/>
            <person name="Kuo A."/>
            <person name="Salamov A."/>
            <person name="Ahrendt S.R."/>
            <person name="Lipzen A."/>
            <person name="Sullivan W."/>
            <person name="Andreopoulos W.B."/>
            <person name="Clum A."/>
            <person name="Lindquist E."/>
            <person name="Daum C."/>
            <person name="Ramamoorthy G.K."/>
            <person name="Gryganskyi A."/>
            <person name="Culley D."/>
            <person name="Magnuson J.K."/>
            <person name="James T.Y."/>
            <person name="O'Malley M.A."/>
            <person name="Stajich J.E."/>
            <person name="Spatafora J.W."/>
            <person name="Visel A."/>
            <person name="Grigoriev I.V."/>
        </authorList>
    </citation>
    <scope>NUCLEOTIDE SEQUENCE [LARGE SCALE GENOMIC DNA]</scope>
    <source>
        <strain evidence="4 5">JEL800</strain>
    </source>
</reference>
<sequence>MASESLNLTAPALFGLQTANTRKVAIVTGGGTGIGKMITAALAQNGAKVYIASRKLKVVQDAAAEINAMPNTIASKGEVIALQADLVDKEKCVAFVNQIKAKEQKLHILVNNAGISWGSDLLDFDEKNGWDKLMAVNVPGRVINISSIASYIPGSADPGGSGTYSYNASKAAVNHLTRILAASFAERKVTVNCIAPGFYPSRMTQHGLAALGDAAAIGHPMGRIGSTEDMAGLALFLSSRASAHITVK</sequence>
<dbReference type="STRING" id="329046.A0A1Y2D3F4"/>
<dbReference type="PANTHER" id="PTHR43618:SF8">
    <property type="entry name" value="7ALPHA-HYDROXYSTEROID DEHYDROGENASE"/>
    <property type="match status" value="1"/>
</dbReference>
<dbReference type="InterPro" id="IPR036291">
    <property type="entry name" value="NAD(P)-bd_dom_sf"/>
</dbReference>
<dbReference type="InterPro" id="IPR020904">
    <property type="entry name" value="Sc_DH/Rdtase_CS"/>
</dbReference>
<dbReference type="PRINTS" id="PR00081">
    <property type="entry name" value="GDHRDH"/>
</dbReference>
<keyword evidence="2" id="KW-0521">NADP</keyword>
<dbReference type="PANTHER" id="PTHR43618">
    <property type="entry name" value="7-ALPHA-HYDROXYSTEROID DEHYDROGENASE"/>
    <property type="match status" value="1"/>
</dbReference>
<dbReference type="Gene3D" id="3.40.50.720">
    <property type="entry name" value="NAD(P)-binding Rossmann-like Domain"/>
    <property type="match status" value="2"/>
</dbReference>
<evidence type="ECO:0000313" key="4">
    <source>
        <dbReference type="EMBL" id="ORY53829.1"/>
    </source>
</evidence>
<evidence type="ECO:0000256" key="3">
    <source>
        <dbReference type="ARBA" id="ARBA00023002"/>
    </source>
</evidence>